<name>A0AAJ8BTM1_ASPNG</name>
<reference evidence="2" key="1">
    <citation type="submission" date="2025-02" db="EMBL/GenBank/DDBJ databases">
        <authorList>
            <consortium name="NCBI Genome Project"/>
        </authorList>
    </citation>
    <scope>NUCLEOTIDE SEQUENCE</scope>
</reference>
<protein>
    <submittedName>
        <fullName evidence="2">Uncharacterized protein</fullName>
    </submittedName>
</protein>
<evidence type="ECO:0000313" key="2">
    <source>
        <dbReference type="RefSeq" id="XP_059602336.1"/>
    </source>
</evidence>
<gene>
    <name evidence="2" type="ORF">An14g05030</name>
</gene>
<organism evidence="2">
    <name type="scientific">Aspergillus niger</name>
    <dbReference type="NCBI Taxonomy" id="5061"/>
    <lineage>
        <taxon>Eukaryota</taxon>
        <taxon>Fungi</taxon>
        <taxon>Dikarya</taxon>
        <taxon>Ascomycota</taxon>
        <taxon>Pezizomycotina</taxon>
        <taxon>Eurotiomycetes</taxon>
        <taxon>Eurotiomycetidae</taxon>
        <taxon>Eurotiales</taxon>
        <taxon>Aspergillaceae</taxon>
        <taxon>Aspergillus</taxon>
        <taxon>Aspergillus subgen. Circumdati</taxon>
    </lineage>
</organism>
<dbReference type="VEuPathDB" id="FungiDB:An14g05030"/>
<sequence length="158" mass="17858">MGSKLVAFPYSIQQRLATEAEPTWEWEAVGGSAGRDRGKDRMGDEEGDGKRGSARGSCGNTRARRSTVVEEEGEMRRSEVGWSRLGQVRSGWVREGEEMAENERPRGWRFITRVDSGMGDGDGQWLSENPRQHRPLWSRANDNAQKWAGELQFHQPPL</sequence>
<dbReference type="KEGG" id="ang:An14g05030"/>
<dbReference type="AlphaFoldDB" id="A0AAJ8BTM1"/>
<feature type="region of interest" description="Disordered" evidence="1">
    <location>
        <begin position="22"/>
        <end position="79"/>
    </location>
</feature>
<dbReference type="RefSeq" id="XP_059602336.1">
    <property type="nucleotide sequence ID" value="XM_059744270.1"/>
</dbReference>
<reference evidence="2" key="2">
    <citation type="submission" date="2025-08" db="UniProtKB">
        <authorList>
            <consortium name="RefSeq"/>
        </authorList>
    </citation>
    <scope>IDENTIFICATION</scope>
</reference>
<evidence type="ECO:0000256" key="1">
    <source>
        <dbReference type="SAM" id="MobiDB-lite"/>
    </source>
</evidence>
<feature type="compositionally biased region" description="Basic and acidic residues" evidence="1">
    <location>
        <begin position="34"/>
        <end position="51"/>
    </location>
</feature>
<dbReference type="GeneID" id="84593011"/>
<proteinExistence type="predicted"/>
<accession>A0AAJ8BTM1</accession>